<feature type="compositionally biased region" description="Basic and acidic residues" evidence="1">
    <location>
        <begin position="57"/>
        <end position="68"/>
    </location>
</feature>
<dbReference type="InterPro" id="IPR053203">
    <property type="entry name" value="Cisplatin_resist-associated"/>
</dbReference>
<evidence type="ECO:0000313" key="3">
    <source>
        <dbReference type="Proteomes" id="UP001244011"/>
    </source>
</evidence>
<gene>
    <name evidence="2" type="ORF">QBC33DRAFT_308303</name>
</gene>
<keyword evidence="3" id="KW-1185">Reference proteome</keyword>
<dbReference type="GeneID" id="85306647"/>
<accession>A0AAJ0C4H8</accession>
<comment type="caution">
    <text evidence="2">The sequence shown here is derived from an EMBL/GenBank/DDBJ whole genome shotgun (WGS) entry which is preliminary data.</text>
</comment>
<evidence type="ECO:0000313" key="2">
    <source>
        <dbReference type="EMBL" id="KAK1769988.1"/>
    </source>
</evidence>
<feature type="region of interest" description="Disordered" evidence="1">
    <location>
        <begin position="1"/>
        <end position="90"/>
    </location>
</feature>
<dbReference type="EMBL" id="MU839001">
    <property type="protein sequence ID" value="KAK1769988.1"/>
    <property type="molecule type" value="Genomic_DNA"/>
</dbReference>
<dbReference type="InterPro" id="IPR022024">
    <property type="entry name" value="DUF3602"/>
</dbReference>
<dbReference type="Proteomes" id="UP001244011">
    <property type="component" value="Unassembled WGS sequence"/>
</dbReference>
<sequence>MAVATPEVSHGRGGAGNINPDTTQYVDGEVVRAGVEGSHGDGAYSTGRGGAANIGDQGRKSTVRRDGDLVPDSATRPSQDNSDYHVGRGGAGNERVAAVAAAAAADVNGHGGEKVAEVGDTPVGLADKLKEKIVHVFKK</sequence>
<dbReference type="RefSeq" id="XP_060286201.1">
    <property type="nucleotide sequence ID" value="XM_060423460.1"/>
</dbReference>
<dbReference type="PANTHER" id="PTHR34693">
    <property type="entry name" value="PROTEIN PAR32"/>
    <property type="match status" value="1"/>
</dbReference>
<dbReference type="AlphaFoldDB" id="A0AAJ0C4H8"/>
<dbReference type="Pfam" id="PF12223">
    <property type="entry name" value="DUF3602"/>
    <property type="match status" value="1"/>
</dbReference>
<organism evidence="2 3">
    <name type="scientific">Phialemonium atrogriseum</name>
    <dbReference type="NCBI Taxonomy" id="1093897"/>
    <lineage>
        <taxon>Eukaryota</taxon>
        <taxon>Fungi</taxon>
        <taxon>Dikarya</taxon>
        <taxon>Ascomycota</taxon>
        <taxon>Pezizomycotina</taxon>
        <taxon>Sordariomycetes</taxon>
        <taxon>Sordariomycetidae</taxon>
        <taxon>Cephalothecales</taxon>
        <taxon>Cephalothecaceae</taxon>
        <taxon>Phialemonium</taxon>
    </lineage>
</organism>
<evidence type="ECO:0000256" key="1">
    <source>
        <dbReference type="SAM" id="MobiDB-lite"/>
    </source>
</evidence>
<protein>
    <submittedName>
        <fullName evidence="2">Uncharacterized protein</fullName>
    </submittedName>
</protein>
<proteinExistence type="predicted"/>
<dbReference type="PANTHER" id="PTHR34693:SF3">
    <property type="match status" value="1"/>
</dbReference>
<reference evidence="2" key="1">
    <citation type="submission" date="2023-06" db="EMBL/GenBank/DDBJ databases">
        <title>Genome-scale phylogeny and comparative genomics of the fungal order Sordariales.</title>
        <authorList>
            <consortium name="Lawrence Berkeley National Laboratory"/>
            <person name="Hensen N."/>
            <person name="Bonometti L."/>
            <person name="Westerberg I."/>
            <person name="Brannstrom I.O."/>
            <person name="Guillou S."/>
            <person name="Cros-Aarteil S."/>
            <person name="Calhoun S."/>
            <person name="Haridas S."/>
            <person name="Kuo A."/>
            <person name="Mondo S."/>
            <person name="Pangilinan J."/>
            <person name="Riley R."/>
            <person name="Labutti K."/>
            <person name="Andreopoulos B."/>
            <person name="Lipzen A."/>
            <person name="Chen C."/>
            <person name="Yanf M."/>
            <person name="Daum C."/>
            <person name="Ng V."/>
            <person name="Clum A."/>
            <person name="Steindorff A."/>
            <person name="Ohm R."/>
            <person name="Martin F."/>
            <person name="Silar P."/>
            <person name="Natvig D."/>
            <person name="Lalanne C."/>
            <person name="Gautier V."/>
            <person name="Ament-Velasquez S.L."/>
            <person name="Kruys A."/>
            <person name="Hutchinson M.I."/>
            <person name="Powell A.J."/>
            <person name="Barry K."/>
            <person name="Miller A.N."/>
            <person name="Grigoriev I.V."/>
            <person name="Debuchy R."/>
            <person name="Gladieux P."/>
            <person name="Thoren M.H."/>
            <person name="Johannesson H."/>
        </authorList>
    </citation>
    <scope>NUCLEOTIDE SEQUENCE</scope>
    <source>
        <strain evidence="2">8032-3</strain>
    </source>
</reference>
<name>A0AAJ0C4H8_9PEZI</name>